<dbReference type="Proteomes" id="UP000823388">
    <property type="component" value="Chromosome 5N"/>
</dbReference>
<organism evidence="2 3">
    <name type="scientific">Panicum virgatum</name>
    <name type="common">Blackwell switchgrass</name>
    <dbReference type="NCBI Taxonomy" id="38727"/>
    <lineage>
        <taxon>Eukaryota</taxon>
        <taxon>Viridiplantae</taxon>
        <taxon>Streptophyta</taxon>
        <taxon>Embryophyta</taxon>
        <taxon>Tracheophyta</taxon>
        <taxon>Spermatophyta</taxon>
        <taxon>Magnoliopsida</taxon>
        <taxon>Liliopsida</taxon>
        <taxon>Poales</taxon>
        <taxon>Poaceae</taxon>
        <taxon>PACMAD clade</taxon>
        <taxon>Panicoideae</taxon>
        <taxon>Panicodae</taxon>
        <taxon>Paniceae</taxon>
        <taxon>Panicinae</taxon>
        <taxon>Panicum</taxon>
        <taxon>Panicum sect. Hiantes</taxon>
    </lineage>
</organism>
<reference evidence="2" key="1">
    <citation type="submission" date="2020-05" db="EMBL/GenBank/DDBJ databases">
        <title>WGS assembly of Panicum virgatum.</title>
        <authorList>
            <person name="Lovell J.T."/>
            <person name="Jenkins J."/>
            <person name="Shu S."/>
            <person name="Juenger T.E."/>
            <person name="Schmutz J."/>
        </authorList>
    </citation>
    <scope>NUCLEOTIDE SEQUENCE</scope>
    <source>
        <strain evidence="2">AP13</strain>
    </source>
</reference>
<evidence type="ECO:0000313" key="2">
    <source>
        <dbReference type="EMBL" id="KAG2590503.1"/>
    </source>
</evidence>
<gene>
    <name evidence="2" type="ORF">PVAP13_5NG406840</name>
</gene>
<dbReference type="AlphaFoldDB" id="A0A8T0S114"/>
<accession>A0A8T0S114</accession>
<dbReference type="EMBL" id="CM029046">
    <property type="protein sequence ID" value="KAG2590503.1"/>
    <property type="molecule type" value="Genomic_DNA"/>
</dbReference>
<proteinExistence type="predicted"/>
<sequence length="162" mass="16790">MPRRRTPPQAPPVPVQSSRKGRGAQPPCVVADWARSALGPTRPTLVRVTADSSGARAASARPPAAPSSPSSSPPSASPCSSSPPTPHTTSATPSSSASPNSPPSSSDSPTSTPCASASARGTGRSASTCWCLIYFLDLYVVIKHDTKMAYYMDFVFCLLLLM</sequence>
<protein>
    <submittedName>
        <fullName evidence="2">Uncharacterized protein</fullName>
    </submittedName>
</protein>
<name>A0A8T0S114_PANVG</name>
<evidence type="ECO:0000256" key="1">
    <source>
        <dbReference type="SAM" id="MobiDB-lite"/>
    </source>
</evidence>
<feature type="compositionally biased region" description="Low complexity" evidence="1">
    <location>
        <begin position="87"/>
        <end position="122"/>
    </location>
</feature>
<feature type="compositionally biased region" description="Pro residues" evidence="1">
    <location>
        <begin position="63"/>
        <end position="86"/>
    </location>
</feature>
<evidence type="ECO:0000313" key="3">
    <source>
        <dbReference type="Proteomes" id="UP000823388"/>
    </source>
</evidence>
<feature type="compositionally biased region" description="Low complexity" evidence="1">
    <location>
        <begin position="49"/>
        <end position="62"/>
    </location>
</feature>
<keyword evidence="3" id="KW-1185">Reference proteome</keyword>
<feature type="region of interest" description="Disordered" evidence="1">
    <location>
        <begin position="1"/>
        <end position="122"/>
    </location>
</feature>
<comment type="caution">
    <text evidence="2">The sequence shown here is derived from an EMBL/GenBank/DDBJ whole genome shotgun (WGS) entry which is preliminary data.</text>
</comment>